<keyword evidence="3" id="KW-1185">Reference proteome</keyword>
<comment type="caution">
    <text evidence="2">The sequence shown here is derived from an EMBL/GenBank/DDBJ whole genome shotgun (WGS) entry which is preliminary data.</text>
</comment>
<dbReference type="Proteomes" id="UP000550714">
    <property type="component" value="Unassembled WGS sequence"/>
</dbReference>
<evidence type="ECO:0000313" key="3">
    <source>
        <dbReference type="Proteomes" id="UP000550714"/>
    </source>
</evidence>
<dbReference type="AlphaFoldDB" id="A0A839RZR4"/>
<evidence type="ECO:0000256" key="1">
    <source>
        <dbReference type="SAM" id="MobiDB-lite"/>
    </source>
</evidence>
<sequence length="83" mass="8107">MSGPGVDAGDGPHGTDGDGSDGLSDTGADVGIALALGPFALGLHATDRRLSTLPRGSGLPAVRLRRGSAGYGPSRPKVAKTLG</sequence>
<reference evidence="2 3" key="1">
    <citation type="submission" date="2020-08" db="EMBL/GenBank/DDBJ databases">
        <title>Genomic Encyclopedia of Type Strains, Phase III (KMG-III): the genomes of soil and plant-associated and newly described type strains.</title>
        <authorList>
            <person name="Whitman W."/>
        </authorList>
    </citation>
    <scope>NUCLEOTIDE SEQUENCE [LARGE SCALE GENOMIC DNA]</scope>
    <source>
        <strain evidence="2 3">CECT 8577</strain>
    </source>
</reference>
<evidence type="ECO:0000313" key="2">
    <source>
        <dbReference type="EMBL" id="MBB3049987.1"/>
    </source>
</evidence>
<accession>A0A839RZR4</accession>
<name>A0A839RZR4_9PSEU</name>
<feature type="compositionally biased region" description="Gly residues" evidence="1">
    <location>
        <begin position="1"/>
        <end position="14"/>
    </location>
</feature>
<dbReference type="EMBL" id="JACHWU010000001">
    <property type="protein sequence ID" value="MBB3049987.1"/>
    <property type="molecule type" value="Genomic_DNA"/>
</dbReference>
<organism evidence="2 3">
    <name type="scientific">Prauserella isguenensis</name>
    <dbReference type="NCBI Taxonomy" id="1470180"/>
    <lineage>
        <taxon>Bacteria</taxon>
        <taxon>Bacillati</taxon>
        <taxon>Actinomycetota</taxon>
        <taxon>Actinomycetes</taxon>
        <taxon>Pseudonocardiales</taxon>
        <taxon>Pseudonocardiaceae</taxon>
        <taxon>Prauserella</taxon>
    </lineage>
</organism>
<proteinExistence type="predicted"/>
<gene>
    <name evidence="2" type="ORF">FHS23_000982</name>
</gene>
<feature type="region of interest" description="Disordered" evidence="1">
    <location>
        <begin position="1"/>
        <end position="27"/>
    </location>
</feature>
<feature type="region of interest" description="Disordered" evidence="1">
    <location>
        <begin position="50"/>
        <end position="83"/>
    </location>
</feature>
<protein>
    <submittedName>
        <fullName evidence="2">Uncharacterized protein</fullName>
    </submittedName>
</protein>